<evidence type="ECO:0000313" key="3">
    <source>
        <dbReference type="Proteomes" id="UP000190166"/>
    </source>
</evidence>
<accession>A0A1T5N4E1</accession>
<dbReference type="RefSeq" id="WP_159454150.1">
    <property type="nucleotide sequence ID" value="NZ_FUZZ01000001.1"/>
</dbReference>
<evidence type="ECO:0000259" key="1">
    <source>
        <dbReference type="Pfam" id="PF12697"/>
    </source>
</evidence>
<dbReference type="PANTHER" id="PTHR37017">
    <property type="entry name" value="AB HYDROLASE-1 DOMAIN-CONTAINING PROTEIN-RELATED"/>
    <property type="match status" value="1"/>
</dbReference>
<dbReference type="InterPro" id="IPR029058">
    <property type="entry name" value="AB_hydrolase_fold"/>
</dbReference>
<dbReference type="AlphaFoldDB" id="A0A1T5N4E1"/>
<sequence>MKQQPNDTFILVHGGFHGAWCWDKLRPFMEEKGFVVITPDYTGNGKEFHSYTTRIGALLEKQQQPVIILGHSSGGMVITELAKKYPDKIKGLIYLSAFLLPEGMSPPEIMQDDTISLMQSSLIIDKSNGTVRVNKKKAKQLFYADCEDPVAQWAISKLTPEPVKPAGNKENSRTDIAPEQPIRRFYIETLQDKALGITSQRRMQYLLPCEKVYTLTSGHSPFLSQPGKLAAVLADISTLLNSPAP</sequence>
<feature type="domain" description="AB hydrolase-1" evidence="1">
    <location>
        <begin position="10"/>
        <end position="231"/>
    </location>
</feature>
<reference evidence="2 3" key="1">
    <citation type="submission" date="2017-02" db="EMBL/GenBank/DDBJ databases">
        <authorList>
            <person name="Peterson S.W."/>
        </authorList>
    </citation>
    <scope>NUCLEOTIDE SEQUENCE [LARGE SCALE GENOMIC DNA]</scope>
    <source>
        <strain evidence="2 3">DSM 18108</strain>
    </source>
</reference>
<keyword evidence="3" id="KW-1185">Reference proteome</keyword>
<name>A0A1T5N4E1_9BACT</name>
<dbReference type="Pfam" id="PF12697">
    <property type="entry name" value="Abhydrolase_6"/>
    <property type="match status" value="1"/>
</dbReference>
<dbReference type="Gene3D" id="3.40.50.1820">
    <property type="entry name" value="alpha/beta hydrolase"/>
    <property type="match status" value="1"/>
</dbReference>
<dbReference type="Proteomes" id="UP000190166">
    <property type="component" value="Unassembled WGS sequence"/>
</dbReference>
<dbReference type="EMBL" id="FUZZ01000001">
    <property type="protein sequence ID" value="SKC95326.1"/>
    <property type="molecule type" value="Genomic_DNA"/>
</dbReference>
<organism evidence="2 3">
    <name type="scientific">Chitinophaga ginsengisegetis</name>
    <dbReference type="NCBI Taxonomy" id="393003"/>
    <lineage>
        <taxon>Bacteria</taxon>
        <taxon>Pseudomonadati</taxon>
        <taxon>Bacteroidota</taxon>
        <taxon>Chitinophagia</taxon>
        <taxon>Chitinophagales</taxon>
        <taxon>Chitinophagaceae</taxon>
        <taxon>Chitinophaga</taxon>
    </lineage>
</organism>
<gene>
    <name evidence="2" type="ORF">SAMN05660461_0342</name>
</gene>
<evidence type="ECO:0000313" key="2">
    <source>
        <dbReference type="EMBL" id="SKC95326.1"/>
    </source>
</evidence>
<dbReference type="PANTHER" id="PTHR37017:SF11">
    <property type="entry name" value="ESTERASE_LIPASE_THIOESTERASE DOMAIN-CONTAINING PROTEIN"/>
    <property type="match status" value="1"/>
</dbReference>
<dbReference type="SUPFAM" id="SSF53474">
    <property type="entry name" value="alpha/beta-Hydrolases"/>
    <property type="match status" value="1"/>
</dbReference>
<dbReference type="InterPro" id="IPR052897">
    <property type="entry name" value="Sec-Metab_Biosynth_Hydrolase"/>
</dbReference>
<dbReference type="STRING" id="393003.SAMN05660461_0342"/>
<protein>
    <submittedName>
        <fullName evidence="2">Pimeloyl-ACP methyl ester carboxylesterase</fullName>
    </submittedName>
</protein>
<dbReference type="InterPro" id="IPR000073">
    <property type="entry name" value="AB_hydrolase_1"/>
</dbReference>
<proteinExistence type="predicted"/>